<evidence type="ECO:0000313" key="3">
    <source>
        <dbReference type="EMBL" id="MBA2889959.1"/>
    </source>
</evidence>
<organism evidence="3 4">
    <name type="scientific">Nonomuraea soli</name>
    <dbReference type="NCBI Taxonomy" id="1032476"/>
    <lineage>
        <taxon>Bacteria</taxon>
        <taxon>Bacillati</taxon>
        <taxon>Actinomycetota</taxon>
        <taxon>Actinomycetes</taxon>
        <taxon>Streptosporangiales</taxon>
        <taxon>Streptosporangiaceae</taxon>
        <taxon>Nonomuraea</taxon>
    </lineage>
</organism>
<sequence length="173" mass="17914">MQKPPPNGPRIIVGVDDSPGARWALAWALGEARLRRLPLHLVHAYQQTVSPAGGPWLSTGAAAAQATAAAMIARLLKEVAGGQLQDVEVSASVRPGAAGPVLAELSRSTDLLVVGRESGTVAGYCQRRSTATIVSVATPLPPAPATDEKRRSLLRRPFKRNAGSGSGEQLGAS</sequence>
<dbReference type="AlphaFoldDB" id="A0A7W0HNL9"/>
<gene>
    <name evidence="3" type="ORF">HNR30_001294</name>
</gene>
<accession>A0A7W0HNL9</accession>
<feature type="compositionally biased region" description="Gly residues" evidence="1">
    <location>
        <begin position="164"/>
        <end position="173"/>
    </location>
</feature>
<dbReference type="Proteomes" id="UP000530928">
    <property type="component" value="Unassembled WGS sequence"/>
</dbReference>
<dbReference type="InterPro" id="IPR014729">
    <property type="entry name" value="Rossmann-like_a/b/a_fold"/>
</dbReference>
<dbReference type="SUPFAM" id="SSF52402">
    <property type="entry name" value="Adenine nucleotide alpha hydrolases-like"/>
    <property type="match status" value="1"/>
</dbReference>
<feature type="domain" description="UspA" evidence="2">
    <location>
        <begin position="10"/>
        <end position="121"/>
    </location>
</feature>
<reference evidence="3 4" key="1">
    <citation type="submission" date="2020-07" db="EMBL/GenBank/DDBJ databases">
        <title>Genomic Encyclopedia of Type Strains, Phase IV (KMG-IV): sequencing the most valuable type-strain genomes for metagenomic binning, comparative biology and taxonomic classification.</title>
        <authorList>
            <person name="Goeker M."/>
        </authorList>
    </citation>
    <scope>NUCLEOTIDE SEQUENCE [LARGE SCALE GENOMIC DNA]</scope>
    <source>
        <strain evidence="3 4">DSM 45533</strain>
    </source>
</reference>
<comment type="caution">
    <text evidence="3">The sequence shown here is derived from an EMBL/GenBank/DDBJ whole genome shotgun (WGS) entry which is preliminary data.</text>
</comment>
<dbReference type="RefSeq" id="WP_344979233.1">
    <property type="nucleotide sequence ID" value="NZ_BAABAM010000001.1"/>
</dbReference>
<name>A0A7W0HNL9_9ACTN</name>
<evidence type="ECO:0000259" key="2">
    <source>
        <dbReference type="Pfam" id="PF00582"/>
    </source>
</evidence>
<evidence type="ECO:0000313" key="4">
    <source>
        <dbReference type="Proteomes" id="UP000530928"/>
    </source>
</evidence>
<dbReference type="Gene3D" id="3.40.50.620">
    <property type="entry name" value="HUPs"/>
    <property type="match status" value="1"/>
</dbReference>
<dbReference type="InterPro" id="IPR006016">
    <property type="entry name" value="UspA"/>
</dbReference>
<evidence type="ECO:0000256" key="1">
    <source>
        <dbReference type="SAM" id="MobiDB-lite"/>
    </source>
</evidence>
<dbReference type="Pfam" id="PF00582">
    <property type="entry name" value="Usp"/>
    <property type="match status" value="1"/>
</dbReference>
<protein>
    <submittedName>
        <fullName evidence="3">Nucleotide-binding universal stress UspA family protein</fullName>
    </submittedName>
</protein>
<keyword evidence="4" id="KW-1185">Reference proteome</keyword>
<dbReference type="EMBL" id="JACDUR010000001">
    <property type="protein sequence ID" value="MBA2889959.1"/>
    <property type="molecule type" value="Genomic_DNA"/>
</dbReference>
<proteinExistence type="predicted"/>
<feature type="region of interest" description="Disordered" evidence="1">
    <location>
        <begin position="138"/>
        <end position="173"/>
    </location>
</feature>